<sequence>MCNIIINQLVQQWCLIYVSIFKKESDSSSMDPTSFCVAYDDGTGLNIDFCDISPTSIPLSESEYPKVLRGNRDMLLTSIIHNSQPRATKDIDSDDIVPMTNEKKEQIERPENYSRDQKKMHPIKPPCSNCKKSCTANVNQSKREEINNYNQFWSMYRHRRRDFISRQVKSYQLPLKLLDVTQEDLTHYYGLWMRKRCAKSFSSAHLVTQMMKQFKWF</sequence>
<evidence type="ECO:0000313" key="3">
    <source>
        <dbReference type="Proteomes" id="UP001516400"/>
    </source>
</evidence>
<reference evidence="2 3" key="1">
    <citation type="journal article" date="2021" name="BMC Biol.">
        <title>Horizontally acquired antibacterial genes associated with adaptive radiation of ladybird beetles.</title>
        <authorList>
            <person name="Li H.S."/>
            <person name="Tang X.F."/>
            <person name="Huang Y.H."/>
            <person name="Xu Z.Y."/>
            <person name="Chen M.L."/>
            <person name="Du X.Y."/>
            <person name="Qiu B.Y."/>
            <person name="Chen P.T."/>
            <person name="Zhang W."/>
            <person name="Slipinski A."/>
            <person name="Escalona H.E."/>
            <person name="Waterhouse R.M."/>
            <person name="Zwick A."/>
            <person name="Pang H."/>
        </authorList>
    </citation>
    <scope>NUCLEOTIDE SEQUENCE [LARGE SCALE GENOMIC DNA]</scope>
    <source>
        <strain evidence="2">SYSU2018</strain>
    </source>
</reference>
<comment type="caution">
    <text evidence="2">The sequence shown here is derived from an EMBL/GenBank/DDBJ whole genome shotgun (WGS) entry which is preliminary data.</text>
</comment>
<keyword evidence="3" id="KW-1185">Reference proteome</keyword>
<name>A0ABD2NU65_9CUCU</name>
<feature type="region of interest" description="Disordered" evidence="1">
    <location>
        <begin position="103"/>
        <end position="124"/>
    </location>
</feature>
<organism evidence="2 3">
    <name type="scientific">Cryptolaemus montrouzieri</name>
    <dbReference type="NCBI Taxonomy" id="559131"/>
    <lineage>
        <taxon>Eukaryota</taxon>
        <taxon>Metazoa</taxon>
        <taxon>Ecdysozoa</taxon>
        <taxon>Arthropoda</taxon>
        <taxon>Hexapoda</taxon>
        <taxon>Insecta</taxon>
        <taxon>Pterygota</taxon>
        <taxon>Neoptera</taxon>
        <taxon>Endopterygota</taxon>
        <taxon>Coleoptera</taxon>
        <taxon>Polyphaga</taxon>
        <taxon>Cucujiformia</taxon>
        <taxon>Coccinelloidea</taxon>
        <taxon>Coccinellidae</taxon>
        <taxon>Scymninae</taxon>
        <taxon>Scymnini</taxon>
        <taxon>Cryptolaemus</taxon>
    </lineage>
</organism>
<gene>
    <name evidence="2" type="ORF">HHI36_005417</name>
</gene>
<feature type="compositionally biased region" description="Basic and acidic residues" evidence="1">
    <location>
        <begin position="103"/>
        <end position="119"/>
    </location>
</feature>
<protein>
    <submittedName>
        <fullName evidence="2">Uncharacterized protein</fullName>
    </submittedName>
</protein>
<dbReference type="AlphaFoldDB" id="A0ABD2NU65"/>
<proteinExistence type="predicted"/>
<evidence type="ECO:0000256" key="1">
    <source>
        <dbReference type="SAM" id="MobiDB-lite"/>
    </source>
</evidence>
<dbReference type="Proteomes" id="UP001516400">
    <property type="component" value="Unassembled WGS sequence"/>
</dbReference>
<accession>A0ABD2NU65</accession>
<dbReference type="EMBL" id="JABFTP020000144">
    <property type="protein sequence ID" value="KAL3282223.1"/>
    <property type="molecule type" value="Genomic_DNA"/>
</dbReference>
<evidence type="ECO:0000313" key="2">
    <source>
        <dbReference type="EMBL" id="KAL3282223.1"/>
    </source>
</evidence>